<dbReference type="GO" id="GO:0006355">
    <property type="term" value="P:regulation of DNA-templated transcription"/>
    <property type="evidence" value="ECO:0007669"/>
    <property type="project" value="InterPro"/>
</dbReference>
<accession>A0A2I0HZ15</accession>
<evidence type="ECO:0000256" key="4">
    <source>
        <dbReference type="ARBA" id="ARBA00023242"/>
    </source>
</evidence>
<keyword evidence="3" id="KW-0804">Transcription</keyword>
<dbReference type="InterPro" id="IPR003441">
    <property type="entry name" value="NAC-dom"/>
</dbReference>
<dbReference type="EMBL" id="PGOL01004632">
    <property type="protein sequence ID" value="PKI36952.1"/>
    <property type="molecule type" value="Genomic_DNA"/>
</dbReference>
<dbReference type="SUPFAM" id="SSF101941">
    <property type="entry name" value="NAC domain"/>
    <property type="match status" value="1"/>
</dbReference>
<dbReference type="PANTHER" id="PTHR31719">
    <property type="entry name" value="NAC TRANSCRIPTION FACTOR 56"/>
    <property type="match status" value="1"/>
</dbReference>
<dbReference type="Proteomes" id="UP000233551">
    <property type="component" value="Unassembled WGS sequence"/>
</dbReference>
<reference evidence="7 8" key="1">
    <citation type="submission" date="2017-11" db="EMBL/GenBank/DDBJ databases">
        <title>De-novo sequencing of pomegranate (Punica granatum L.) genome.</title>
        <authorList>
            <person name="Akparov Z."/>
            <person name="Amiraslanov A."/>
            <person name="Hajiyeva S."/>
            <person name="Abbasov M."/>
            <person name="Kaur K."/>
            <person name="Hamwieh A."/>
            <person name="Solovyev V."/>
            <person name="Salamov A."/>
            <person name="Braich B."/>
            <person name="Kosarev P."/>
            <person name="Mahmoud A."/>
            <person name="Hajiyev E."/>
            <person name="Babayeva S."/>
            <person name="Izzatullayeva V."/>
            <person name="Mammadov A."/>
            <person name="Mammadov A."/>
            <person name="Sharifova S."/>
            <person name="Ojaghi J."/>
            <person name="Eynullazada K."/>
            <person name="Bayramov B."/>
            <person name="Abdulazimova A."/>
            <person name="Shahmuradov I."/>
        </authorList>
    </citation>
    <scope>NUCLEOTIDE SEQUENCE [LARGE SCALE GENOMIC DNA]</scope>
    <source>
        <strain evidence="8">cv. AG2017</strain>
        <tissue evidence="7">Leaf</tissue>
    </source>
</reference>
<gene>
    <name evidence="7" type="ORF">CRG98_042653</name>
</gene>
<protein>
    <recommendedName>
        <fullName evidence="6">NAC domain-containing protein</fullName>
    </recommendedName>
</protein>
<dbReference type="Gene3D" id="2.170.150.80">
    <property type="entry name" value="NAC domain"/>
    <property type="match status" value="1"/>
</dbReference>
<keyword evidence="4" id="KW-0539">Nucleus</keyword>
<organism evidence="7 8">
    <name type="scientific">Punica granatum</name>
    <name type="common">Pomegranate</name>
    <dbReference type="NCBI Taxonomy" id="22663"/>
    <lineage>
        <taxon>Eukaryota</taxon>
        <taxon>Viridiplantae</taxon>
        <taxon>Streptophyta</taxon>
        <taxon>Embryophyta</taxon>
        <taxon>Tracheophyta</taxon>
        <taxon>Spermatophyta</taxon>
        <taxon>Magnoliopsida</taxon>
        <taxon>eudicotyledons</taxon>
        <taxon>Gunneridae</taxon>
        <taxon>Pentapetalae</taxon>
        <taxon>rosids</taxon>
        <taxon>malvids</taxon>
        <taxon>Myrtales</taxon>
        <taxon>Lythraceae</taxon>
        <taxon>Punica</taxon>
    </lineage>
</organism>
<keyword evidence="8" id="KW-1185">Reference proteome</keyword>
<dbReference type="PROSITE" id="PS51005">
    <property type="entry name" value="NAC"/>
    <property type="match status" value="1"/>
</dbReference>
<evidence type="ECO:0000259" key="6">
    <source>
        <dbReference type="PROSITE" id="PS51005"/>
    </source>
</evidence>
<proteinExistence type="predicted"/>
<dbReference type="PANTHER" id="PTHR31719:SF43">
    <property type="entry name" value="NAC TRANSCRIPTION FACTOR 56"/>
    <property type="match status" value="1"/>
</dbReference>
<sequence>MASALNMPSGFRFYPTDEELLRDYLVWKCSGLLPPAPIITEVDLDQCDPWKLPVRPQELLLAKRILYTRLGTSVYSHQHDRNSNETRNGGPHGRGRAKEGRDYSRAGLRWTATLG</sequence>
<evidence type="ECO:0000313" key="7">
    <source>
        <dbReference type="EMBL" id="PKI36952.1"/>
    </source>
</evidence>
<feature type="domain" description="NAC" evidence="6">
    <location>
        <begin position="7"/>
        <end position="115"/>
    </location>
</feature>
<evidence type="ECO:0000256" key="2">
    <source>
        <dbReference type="ARBA" id="ARBA00023125"/>
    </source>
</evidence>
<comment type="caution">
    <text evidence="7">The sequence shown here is derived from an EMBL/GenBank/DDBJ whole genome shotgun (WGS) entry which is preliminary data.</text>
</comment>
<dbReference type="InterPro" id="IPR036093">
    <property type="entry name" value="NAC_dom_sf"/>
</dbReference>
<keyword evidence="2" id="KW-0238">DNA-binding</keyword>
<dbReference type="AlphaFoldDB" id="A0A2I0HZ15"/>
<dbReference type="STRING" id="22663.A0A2I0HZ15"/>
<evidence type="ECO:0000256" key="5">
    <source>
        <dbReference type="SAM" id="MobiDB-lite"/>
    </source>
</evidence>
<evidence type="ECO:0000256" key="3">
    <source>
        <dbReference type="ARBA" id="ARBA00023163"/>
    </source>
</evidence>
<evidence type="ECO:0000313" key="8">
    <source>
        <dbReference type="Proteomes" id="UP000233551"/>
    </source>
</evidence>
<dbReference type="Pfam" id="PF02365">
    <property type="entry name" value="NAM"/>
    <property type="match status" value="1"/>
</dbReference>
<dbReference type="GO" id="GO:0003677">
    <property type="term" value="F:DNA binding"/>
    <property type="evidence" value="ECO:0007669"/>
    <property type="project" value="UniProtKB-KW"/>
</dbReference>
<evidence type="ECO:0000256" key="1">
    <source>
        <dbReference type="ARBA" id="ARBA00023015"/>
    </source>
</evidence>
<name>A0A2I0HZ15_PUNGR</name>
<feature type="region of interest" description="Disordered" evidence="5">
    <location>
        <begin position="76"/>
        <end position="115"/>
    </location>
</feature>
<keyword evidence="1" id="KW-0805">Transcription regulation</keyword>